<dbReference type="Proteomes" id="UP000228930">
    <property type="component" value="Unassembled WGS sequence"/>
</dbReference>
<evidence type="ECO:0000313" key="1">
    <source>
        <dbReference type="EMBL" id="PIT00765.1"/>
    </source>
</evidence>
<comment type="caution">
    <text evidence="1">The sequence shown here is derived from an EMBL/GenBank/DDBJ whole genome shotgun (WGS) entry which is preliminary data.</text>
</comment>
<dbReference type="AlphaFoldDB" id="A0A2M6U854"/>
<accession>A0A2M6U854</accession>
<reference evidence="1 2" key="1">
    <citation type="submission" date="2015-06" db="EMBL/GenBank/DDBJ databases">
        <title>Comparative genome analysis of nirS-carrying Bradyrhizobium sp. strains.</title>
        <authorList>
            <person name="Ishii S."/>
            <person name="Jang J."/>
            <person name="Nishizawa T."/>
            <person name="Senoo K."/>
        </authorList>
    </citation>
    <scope>NUCLEOTIDE SEQUENCE [LARGE SCALE GENOMIC DNA]</scope>
    <source>
        <strain evidence="1 2">TSA1</strain>
    </source>
</reference>
<evidence type="ECO:0000313" key="2">
    <source>
        <dbReference type="Proteomes" id="UP000228930"/>
    </source>
</evidence>
<gene>
    <name evidence="1" type="ORF">TSA1_08260</name>
</gene>
<protein>
    <submittedName>
        <fullName evidence="1">Uncharacterized protein</fullName>
    </submittedName>
</protein>
<sequence>MAGFMKHQILTSIKPAAAHFKFIFTKTYQAELISSAMELDRQADGAFFWRGCDRRSLLDCTPAVL</sequence>
<name>A0A2M6U854_9BRAD</name>
<organism evidence="1 2">
    <name type="scientific">Bradyrhizobium nitroreducens</name>
    <dbReference type="NCBI Taxonomy" id="709803"/>
    <lineage>
        <taxon>Bacteria</taxon>
        <taxon>Pseudomonadati</taxon>
        <taxon>Pseudomonadota</taxon>
        <taxon>Alphaproteobacteria</taxon>
        <taxon>Hyphomicrobiales</taxon>
        <taxon>Nitrobacteraceae</taxon>
        <taxon>Bradyrhizobium</taxon>
    </lineage>
</organism>
<dbReference type="EMBL" id="LFJC01000003">
    <property type="protein sequence ID" value="PIT00765.1"/>
    <property type="molecule type" value="Genomic_DNA"/>
</dbReference>
<proteinExistence type="predicted"/>
<keyword evidence="2" id="KW-1185">Reference proteome</keyword>